<name>A0A2U9CJK7_SCOMX</name>
<sequence>MDGEAGDVMVTSANRKRSVVTGSARKMKDNAADWHNLMMRWNKLNEDGFNVAEKIVNIRLSQSDQQLLVGESSSSSSAAPAGGAAELEDECCKLQDVVNKMVAVVTKMECLMTSQRGIQDLEEFQFGPEGRKVPQFHTWNTKQFG</sequence>
<dbReference type="PRINTS" id="PR02040">
    <property type="entry name" value="CDK2IP"/>
</dbReference>
<keyword evidence="1" id="KW-0808">Transferase</keyword>
<evidence type="ECO:0000313" key="1">
    <source>
        <dbReference type="EMBL" id="AWP15949.1"/>
    </source>
</evidence>
<gene>
    <name evidence="1" type="ORF">SMAX5B_021780</name>
</gene>
<dbReference type="Proteomes" id="UP000246464">
    <property type="component" value="Chromosome 17"/>
</dbReference>
<reference evidence="1 2" key="1">
    <citation type="submission" date="2017-12" db="EMBL/GenBank/DDBJ databases">
        <title>Integrating genomic resources of turbot (Scophthalmus maximus) in depth evaluation of genetic and physical mapping variation across individuals.</title>
        <authorList>
            <person name="Martinez P."/>
        </authorList>
    </citation>
    <scope>NUCLEOTIDE SEQUENCE [LARGE SCALE GENOMIC DNA]</scope>
</reference>
<dbReference type="InterPro" id="IPR023250">
    <property type="entry name" value="Cyclin-dep_Kinase_2_interact"/>
</dbReference>
<dbReference type="PANTHER" id="PTHR15827">
    <property type="entry name" value="CYCLIN-DEPENDENT KINASE 2-INTERACTING PROTEIN"/>
    <property type="match status" value="1"/>
</dbReference>
<organism evidence="1 2">
    <name type="scientific">Scophthalmus maximus</name>
    <name type="common">Turbot</name>
    <name type="synonym">Psetta maxima</name>
    <dbReference type="NCBI Taxonomy" id="52904"/>
    <lineage>
        <taxon>Eukaryota</taxon>
        <taxon>Metazoa</taxon>
        <taxon>Chordata</taxon>
        <taxon>Craniata</taxon>
        <taxon>Vertebrata</taxon>
        <taxon>Euteleostomi</taxon>
        <taxon>Actinopterygii</taxon>
        <taxon>Neopterygii</taxon>
        <taxon>Teleostei</taxon>
        <taxon>Neoteleostei</taxon>
        <taxon>Acanthomorphata</taxon>
        <taxon>Carangaria</taxon>
        <taxon>Pleuronectiformes</taxon>
        <taxon>Pleuronectoidei</taxon>
        <taxon>Scophthalmidae</taxon>
        <taxon>Scophthalmus</taxon>
    </lineage>
</organism>
<dbReference type="AlphaFoldDB" id="A0A2U9CJK7"/>
<evidence type="ECO:0000313" key="2">
    <source>
        <dbReference type="Proteomes" id="UP000246464"/>
    </source>
</evidence>
<protein>
    <submittedName>
        <fullName evidence="1">Putative cyclin-dependent kinase 2-interacting protein isoform 4</fullName>
    </submittedName>
</protein>
<dbReference type="EMBL" id="CP026259">
    <property type="protein sequence ID" value="AWP15949.1"/>
    <property type="molecule type" value="Genomic_DNA"/>
</dbReference>
<keyword evidence="2" id="KW-1185">Reference proteome</keyword>
<keyword evidence="1" id="KW-0418">Kinase</keyword>
<accession>A0A2U9CJK7</accession>
<dbReference type="GO" id="GO:0016301">
    <property type="term" value="F:kinase activity"/>
    <property type="evidence" value="ECO:0007669"/>
    <property type="project" value="UniProtKB-KW"/>
</dbReference>
<proteinExistence type="predicted"/>
<dbReference type="PANTHER" id="PTHR15827:SF2">
    <property type="entry name" value="CYCLIN-DEPENDENT KINASE 2-INTERACTING PROTEIN"/>
    <property type="match status" value="1"/>
</dbReference>